<dbReference type="AlphaFoldDB" id="A0A1V8TBY6"/>
<dbReference type="OrthoDB" id="3648067at2759"/>
<evidence type="ECO:0000313" key="2">
    <source>
        <dbReference type="EMBL" id="OQO08899.1"/>
    </source>
</evidence>
<protein>
    <submittedName>
        <fullName evidence="2">Uncharacterized protein</fullName>
    </submittedName>
</protein>
<dbReference type="STRING" id="1507870.A0A1V8TBY6"/>
<feature type="compositionally biased region" description="Low complexity" evidence="1">
    <location>
        <begin position="320"/>
        <end position="339"/>
    </location>
</feature>
<proteinExistence type="predicted"/>
<keyword evidence="3" id="KW-1185">Reference proteome</keyword>
<comment type="caution">
    <text evidence="2">The sequence shown here is derived from an EMBL/GenBank/DDBJ whole genome shotgun (WGS) entry which is preliminary data.</text>
</comment>
<dbReference type="EMBL" id="NAJO01000011">
    <property type="protein sequence ID" value="OQO08899.1"/>
    <property type="molecule type" value="Genomic_DNA"/>
</dbReference>
<dbReference type="Proteomes" id="UP000192596">
    <property type="component" value="Unassembled WGS sequence"/>
</dbReference>
<organism evidence="2 3">
    <name type="scientific">Cryoendolithus antarcticus</name>
    <dbReference type="NCBI Taxonomy" id="1507870"/>
    <lineage>
        <taxon>Eukaryota</taxon>
        <taxon>Fungi</taxon>
        <taxon>Dikarya</taxon>
        <taxon>Ascomycota</taxon>
        <taxon>Pezizomycotina</taxon>
        <taxon>Dothideomycetes</taxon>
        <taxon>Dothideomycetidae</taxon>
        <taxon>Cladosporiales</taxon>
        <taxon>Cladosporiaceae</taxon>
        <taxon>Cryoendolithus</taxon>
    </lineage>
</organism>
<feature type="region of interest" description="Disordered" evidence="1">
    <location>
        <begin position="269"/>
        <end position="343"/>
    </location>
</feature>
<feature type="region of interest" description="Disordered" evidence="1">
    <location>
        <begin position="392"/>
        <end position="427"/>
    </location>
</feature>
<evidence type="ECO:0000313" key="3">
    <source>
        <dbReference type="Proteomes" id="UP000192596"/>
    </source>
</evidence>
<accession>A0A1V8TBY6</accession>
<evidence type="ECO:0000256" key="1">
    <source>
        <dbReference type="SAM" id="MobiDB-lite"/>
    </source>
</evidence>
<name>A0A1V8TBY6_9PEZI</name>
<feature type="region of interest" description="Disordered" evidence="1">
    <location>
        <begin position="451"/>
        <end position="475"/>
    </location>
</feature>
<feature type="compositionally biased region" description="Low complexity" evidence="1">
    <location>
        <begin position="454"/>
        <end position="463"/>
    </location>
</feature>
<reference evidence="3" key="1">
    <citation type="submission" date="2017-03" db="EMBL/GenBank/DDBJ databases">
        <title>Genomes of endolithic fungi from Antarctica.</title>
        <authorList>
            <person name="Coleine C."/>
            <person name="Masonjones S."/>
            <person name="Stajich J.E."/>
        </authorList>
    </citation>
    <scope>NUCLEOTIDE SEQUENCE [LARGE SCALE GENOMIC DNA]</scope>
    <source>
        <strain evidence="3">CCFEE 5527</strain>
    </source>
</reference>
<dbReference type="InParanoid" id="A0A1V8TBY6"/>
<feature type="compositionally biased region" description="Polar residues" evidence="1">
    <location>
        <begin position="412"/>
        <end position="422"/>
    </location>
</feature>
<gene>
    <name evidence="2" type="ORF">B0A48_05789</name>
</gene>
<feature type="compositionally biased region" description="Low complexity" evidence="1">
    <location>
        <begin position="392"/>
        <end position="406"/>
    </location>
</feature>
<sequence length="724" mass="77049">MLIPKPKTDQSATFTLYANGTPCSEYTLPQRPAGPNAAEVFVAVPPDATLTLSGTISGTLVRCRIDLLADGSFVNNRVVKAGPGDGRQGLLHGRKVEFKNAYTVPHPTVHDRSKRAKVVEGDLIVQALPAATPHRLLDGRGANLGVGSIALVFSLCQVEGEKYGRDGEPSYPDHTLGGWRTALEDVCGSGIKPDFSLGMDVYKDANPISDKKANVFWRDYRNTRPGNAPWGTIVFYYRSLEAIQKAGCVPMTNGYALAPFAGRFINAEASSKKDERSAVTSRAGSASRGPQGLLSTPEPAEEAYSVKGKKRRIGQRLPLSRSGVTSSTASPSSPSNVASHLNPDTVPLLESLQPSTMQDPVTVPPQLPRATAPNVLSGALFDAFAKISAANAPSASAVPSSPAPSSLGKRPSYTSPSASISQTAPTAPMLPPPSPVYLILASPTSPVLPAFSVSAQTPSNTSSPAPPPEKRSRLADLQARKAALQAEIAAERERKASVLAAAETARQAREAAGAQREAEEREAIQREEAERVLREREEAEWVKAEAKRKEDERLAREKEKAERERLEEIEVERELEALRREAEGVREERMEAEAEIEIEGLEAERSGAGGLGGRVAVGELVDFGQSADGLSIGTAPLQAPLDANGGVGNGLGLVTGAVSPANPALDLELVGPEFGNMNGENFEFTEEQIEAAGQFQMTDEQIEEMDKEWTNVLNGLGHGNGVPE</sequence>
<feature type="region of interest" description="Disordered" evidence="1">
    <location>
        <begin position="535"/>
        <end position="565"/>
    </location>
</feature>